<evidence type="ECO:0000313" key="12">
    <source>
        <dbReference type="EMBL" id="RNA22859.1"/>
    </source>
</evidence>
<keyword evidence="7" id="KW-0547">Nucleotide-binding</keyword>
<evidence type="ECO:0000256" key="9">
    <source>
        <dbReference type="ARBA" id="ARBA00022840"/>
    </source>
</evidence>
<protein>
    <recommendedName>
        <fullName evidence="4">pantothenate kinase</fullName>
        <ecNumber evidence="4">2.7.1.33</ecNumber>
    </recommendedName>
</protein>
<evidence type="ECO:0000256" key="8">
    <source>
        <dbReference type="ARBA" id="ARBA00022777"/>
    </source>
</evidence>
<comment type="subcellular location">
    <subcellularLocation>
        <location evidence="2">Cytoplasm</location>
    </subcellularLocation>
</comment>
<dbReference type="CDD" id="cd24122">
    <property type="entry name" value="ASKHA_NBD_PanK-II_Pank1-like"/>
    <property type="match status" value="1"/>
</dbReference>
<dbReference type="PANTHER" id="PTHR12280">
    <property type="entry name" value="PANTOTHENATE KINASE"/>
    <property type="match status" value="1"/>
</dbReference>
<dbReference type="FunFam" id="3.30.420.40:FF:000025">
    <property type="entry name" value="pantothenate kinase 2, mitochondrial"/>
    <property type="match status" value="1"/>
</dbReference>
<dbReference type="InterPro" id="IPR004567">
    <property type="entry name" value="Type_II_PanK"/>
</dbReference>
<keyword evidence="9" id="KW-0067">ATP-binding</keyword>
<comment type="caution">
    <text evidence="12">The sequence shown here is derived from an EMBL/GenBank/DDBJ whole genome shotgun (WGS) entry which is preliminary data.</text>
</comment>
<dbReference type="Proteomes" id="UP000276133">
    <property type="component" value="Unassembled WGS sequence"/>
</dbReference>
<dbReference type="Gene3D" id="3.30.420.40">
    <property type="match status" value="1"/>
</dbReference>
<dbReference type="SUPFAM" id="SSF53067">
    <property type="entry name" value="Actin-like ATPase domain"/>
    <property type="match status" value="2"/>
</dbReference>
<organism evidence="12 13">
    <name type="scientific">Brachionus plicatilis</name>
    <name type="common">Marine rotifer</name>
    <name type="synonym">Brachionus muelleri</name>
    <dbReference type="NCBI Taxonomy" id="10195"/>
    <lineage>
        <taxon>Eukaryota</taxon>
        <taxon>Metazoa</taxon>
        <taxon>Spiralia</taxon>
        <taxon>Gnathifera</taxon>
        <taxon>Rotifera</taxon>
        <taxon>Eurotatoria</taxon>
        <taxon>Monogononta</taxon>
        <taxon>Pseudotrocha</taxon>
        <taxon>Ploima</taxon>
        <taxon>Brachionidae</taxon>
        <taxon>Brachionus</taxon>
    </lineage>
</organism>
<dbReference type="STRING" id="10195.A0A3M7RHB2"/>
<dbReference type="Pfam" id="PF03630">
    <property type="entry name" value="Fumble"/>
    <property type="match status" value="1"/>
</dbReference>
<evidence type="ECO:0000256" key="4">
    <source>
        <dbReference type="ARBA" id="ARBA00012102"/>
    </source>
</evidence>
<accession>A0A3M7RHB2</accession>
<comment type="catalytic activity">
    <reaction evidence="1">
        <text>(R)-pantothenate + ATP = (R)-4'-phosphopantothenate + ADP + H(+)</text>
        <dbReference type="Rhea" id="RHEA:16373"/>
        <dbReference type="ChEBI" id="CHEBI:10986"/>
        <dbReference type="ChEBI" id="CHEBI:15378"/>
        <dbReference type="ChEBI" id="CHEBI:29032"/>
        <dbReference type="ChEBI" id="CHEBI:30616"/>
        <dbReference type="ChEBI" id="CHEBI:456216"/>
        <dbReference type="EC" id="2.7.1.33"/>
    </reaction>
</comment>
<name>A0A3M7RHB2_BRAPC</name>
<dbReference type="GO" id="GO:0004594">
    <property type="term" value="F:pantothenate kinase activity"/>
    <property type="evidence" value="ECO:0007669"/>
    <property type="project" value="UniProtKB-EC"/>
</dbReference>
<dbReference type="AlphaFoldDB" id="A0A3M7RHB2"/>
<evidence type="ECO:0000256" key="3">
    <source>
        <dbReference type="ARBA" id="ARBA00005225"/>
    </source>
</evidence>
<dbReference type="NCBIfam" id="TIGR00555">
    <property type="entry name" value="panK_eukar"/>
    <property type="match status" value="1"/>
</dbReference>
<dbReference type="OrthoDB" id="275583at2759"/>
<dbReference type="GO" id="GO:0005524">
    <property type="term" value="F:ATP binding"/>
    <property type="evidence" value="ECO:0007669"/>
    <property type="project" value="UniProtKB-KW"/>
</dbReference>
<comment type="similarity">
    <text evidence="11">Belongs to the type II pantothenate kinase family.</text>
</comment>
<evidence type="ECO:0000256" key="2">
    <source>
        <dbReference type="ARBA" id="ARBA00004496"/>
    </source>
</evidence>
<keyword evidence="13" id="KW-1185">Reference proteome</keyword>
<evidence type="ECO:0000256" key="7">
    <source>
        <dbReference type="ARBA" id="ARBA00022741"/>
    </source>
</evidence>
<dbReference type="EMBL" id="REGN01003387">
    <property type="protein sequence ID" value="RNA22859.1"/>
    <property type="molecule type" value="Genomic_DNA"/>
</dbReference>
<keyword evidence="5" id="KW-0963">Cytoplasm</keyword>
<evidence type="ECO:0000256" key="6">
    <source>
        <dbReference type="ARBA" id="ARBA00022679"/>
    </source>
</evidence>
<dbReference type="GO" id="GO:0015937">
    <property type="term" value="P:coenzyme A biosynthetic process"/>
    <property type="evidence" value="ECO:0007669"/>
    <property type="project" value="UniProtKB-KW"/>
</dbReference>
<evidence type="ECO:0000256" key="11">
    <source>
        <dbReference type="ARBA" id="ARBA00060870"/>
    </source>
</evidence>
<proteinExistence type="inferred from homology"/>
<evidence type="ECO:0000256" key="5">
    <source>
        <dbReference type="ARBA" id="ARBA00022490"/>
    </source>
</evidence>
<evidence type="ECO:0000313" key="13">
    <source>
        <dbReference type="Proteomes" id="UP000276133"/>
    </source>
</evidence>
<sequence length="385" mass="43025">MSISEKPNFPWFGMDIGGTLVKLVYFEPIDLTEEEKLKQGDTLRTIQRYLVRNEAYGETGVRDVDLEIKAVKLGDRLGNLHFIRFPTSSMYKFIDLCVKKNLHLLTFKIYATGGGAFKFEAIITKSLNVKWIKCDELEMLVQGIEFMASLNLDEECFFFKIWTTDSNFSNPFSMSQITNFPLLKANFDLQSKKFSDTYPFILVNIGSGVSILLVNSEKDFRRVSGTSIGGGTFLGLCCLLTGCKTYEEAIDLANKGDNTKVDKLVQDIYGGDYPKFSLTSDVVASSFGLMHIKDKREAATKEDLAKATLLAVLNNVGLLAKESAVSHNCEKVVFVGNFLKANTLSKKLLSHALNYWSNGKIKALFLRHEGYFGAIGSLINFALSR</sequence>
<evidence type="ECO:0000256" key="10">
    <source>
        <dbReference type="ARBA" id="ARBA00022993"/>
    </source>
</evidence>
<dbReference type="Gene3D" id="3.30.420.510">
    <property type="match status" value="1"/>
</dbReference>
<keyword evidence="8 12" id="KW-0418">Kinase</keyword>
<evidence type="ECO:0000256" key="1">
    <source>
        <dbReference type="ARBA" id="ARBA00001206"/>
    </source>
</evidence>
<dbReference type="EC" id="2.7.1.33" evidence="4"/>
<keyword evidence="10" id="KW-0173">Coenzyme A biosynthesis</keyword>
<gene>
    <name evidence="12" type="ORF">BpHYR1_019122</name>
</gene>
<dbReference type="PANTHER" id="PTHR12280:SF30">
    <property type="entry name" value="FUMBLE"/>
    <property type="match status" value="1"/>
</dbReference>
<comment type="pathway">
    <text evidence="3">Cofactor biosynthesis; coenzyme A biosynthesis; CoA from (R)-pantothenate: step 1/5.</text>
</comment>
<dbReference type="GO" id="GO:0005829">
    <property type="term" value="C:cytosol"/>
    <property type="evidence" value="ECO:0007669"/>
    <property type="project" value="TreeGrafter"/>
</dbReference>
<dbReference type="GO" id="GO:0005634">
    <property type="term" value="C:nucleus"/>
    <property type="evidence" value="ECO:0007669"/>
    <property type="project" value="TreeGrafter"/>
</dbReference>
<keyword evidence="6 12" id="KW-0808">Transferase</keyword>
<reference evidence="12 13" key="1">
    <citation type="journal article" date="2018" name="Sci. Rep.">
        <title>Genomic signatures of local adaptation to the degree of environmental predictability in rotifers.</title>
        <authorList>
            <person name="Franch-Gras L."/>
            <person name="Hahn C."/>
            <person name="Garcia-Roger E.M."/>
            <person name="Carmona M.J."/>
            <person name="Serra M."/>
            <person name="Gomez A."/>
        </authorList>
    </citation>
    <scope>NUCLEOTIDE SEQUENCE [LARGE SCALE GENOMIC DNA]</scope>
    <source>
        <strain evidence="12">HYR1</strain>
    </source>
</reference>
<dbReference type="InterPro" id="IPR043129">
    <property type="entry name" value="ATPase_NBD"/>
</dbReference>